<accession>A0A565C945</accession>
<dbReference type="OrthoDB" id="1103085at2759"/>
<gene>
    <name evidence="2" type="ORF">ANE_LOCUS20581</name>
</gene>
<dbReference type="PROSITE" id="PS50012">
    <property type="entry name" value="RCC1_3"/>
    <property type="match status" value="1"/>
</dbReference>
<dbReference type="SUPFAM" id="SSF50985">
    <property type="entry name" value="RCC1/BLIP-II"/>
    <property type="match status" value="1"/>
</dbReference>
<evidence type="ECO:0000313" key="3">
    <source>
        <dbReference type="Proteomes" id="UP000489600"/>
    </source>
</evidence>
<dbReference type="InterPro" id="IPR009091">
    <property type="entry name" value="RCC1/BLIP-II"/>
</dbReference>
<dbReference type="AlphaFoldDB" id="A0A565C945"/>
<evidence type="ECO:0000256" key="1">
    <source>
        <dbReference type="PROSITE-ProRule" id="PRU00235"/>
    </source>
</evidence>
<reference evidence="2" key="1">
    <citation type="submission" date="2019-07" db="EMBL/GenBank/DDBJ databases">
        <authorList>
            <person name="Dittberner H."/>
        </authorList>
    </citation>
    <scope>NUCLEOTIDE SEQUENCE [LARGE SCALE GENOMIC DNA]</scope>
</reference>
<dbReference type="InterPro" id="IPR000408">
    <property type="entry name" value="Reg_chr_condens"/>
</dbReference>
<keyword evidence="3" id="KW-1185">Reference proteome</keyword>
<sequence length="159" mass="18160">MKLIRPYPTHFSIFHSKMELVHFVGVESEIGDALAWGATDDLGQSYVTSRKHGETPEPFPLPPDVCVKRAEAGWAHCVAVTENHEVYTWSWREIPTGRVFGQTEGHSRERNIYFSTEQGNFGDKLALMMILVTREIYLPRLRFPLVLSVDKCSKWHTAA</sequence>
<dbReference type="EMBL" id="CABITT030000007">
    <property type="protein sequence ID" value="VVB10137.1"/>
    <property type="molecule type" value="Genomic_DNA"/>
</dbReference>
<feature type="repeat" description="RCC1" evidence="1">
    <location>
        <begin position="31"/>
        <end position="83"/>
    </location>
</feature>
<dbReference type="Gene3D" id="2.130.10.30">
    <property type="entry name" value="Regulator of chromosome condensation 1/beta-lactamase-inhibitor protein II"/>
    <property type="match status" value="1"/>
</dbReference>
<name>A0A565C945_9BRAS</name>
<evidence type="ECO:0000313" key="2">
    <source>
        <dbReference type="EMBL" id="VVB10137.1"/>
    </source>
</evidence>
<protein>
    <submittedName>
        <fullName evidence="2">Uncharacterized protein</fullName>
    </submittedName>
</protein>
<dbReference type="Proteomes" id="UP000489600">
    <property type="component" value="Unassembled WGS sequence"/>
</dbReference>
<organism evidence="2 3">
    <name type="scientific">Arabis nemorensis</name>
    <dbReference type="NCBI Taxonomy" id="586526"/>
    <lineage>
        <taxon>Eukaryota</taxon>
        <taxon>Viridiplantae</taxon>
        <taxon>Streptophyta</taxon>
        <taxon>Embryophyta</taxon>
        <taxon>Tracheophyta</taxon>
        <taxon>Spermatophyta</taxon>
        <taxon>Magnoliopsida</taxon>
        <taxon>eudicotyledons</taxon>
        <taxon>Gunneridae</taxon>
        <taxon>Pentapetalae</taxon>
        <taxon>rosids</taxon>
        <taxon>malvids</taxon>
        <taxon>Brassicales</taxon>
        <taxon>Brassicaceae</taxon>
        <taxon>Arabideae</taxon>
        <taxon>Arabis</taxon>
    </lineage>
</organism>
<comment type="caution">
    <text evidence="2">The sequence shown here is derived from an EMBL/GenBank/DDBJ whole genome shotgun (WGS) entry which is preliminary data.</text>
</comment>
<proteinExistence type="predicted"/>